<comment type="caution">
    <text evidence="1">The sequence shown here is derived from an EMBL/GenBank/DDBJ whole genome shotgun (WGS) entry which is preliminary data.</text>
</comment>
<dbReference type="AlphaFoldDB" id="A0A161UTE1"/>
<accession>A0A161UTE1</accession>
<dbReference type="Proteomes" id="UP000076630">
    <property type="component" value="Unassembled WGS sequence"/>
</dbReference>
<dbReference type="Pfam" id="PF00106">
    <property type="entry name" value="adh_short"/>
    <property type="match status" value="1"/>
</dbReference>
<dbReference type="InterPro" id="IPR002347">
    <property type="entry name" value="SDR_fam"/>
</dbReference>
<proteinExistence type="predicted"/>
<dbReference type="CDD" id="cd05233">
    <property type="entry name" value="SDR_c"/>
    <property type="match status" value="1"/>
</dbReference>
<reference evidence="1 2" key="1">
    <citation type="submission" date="2016-01" db="EMBL/GenBank/DDBJ databases">
        <title>Whole genome sequencing of Myroides marinus L41.</title>
        <authorList>
            <person name="Hong K.W."/>
        </authorList>
    </citation>
    <scope>NUCLEOTIDE SEQUENCE [LARGE SCALE GENOMIC DNA]</scope>
    <source>
        <strain evidence="1 2">L41</strain>
    </source>
</reference>
<dbReference type="RefSeq" id="WP_038986794.1">
    <property type="nucleotide sequence ID" value="NZ_JWJO01000031.1"/>
</dbReference>
<sequence>MNSKSYLIFGVSKGLGKAITEHLPSKQDTVYGVSRSKPDYLDTSLPNKHWVSADLSNPVKATTELKQQIGNQKIDYLIYNVGIWEHNAFSEDYSFNDNTQEEILNMINTNISSCILNTQAFIDNLKLSDNAKIILIGSTWGLDNHNGKEVTFSATKFALRGIIHSLRENLREDSIGVSILNLGYLATEYGCDEPIETIIEQSNGELIPLQDVLQAIRFITSTSKASCVKEINMPAMKDSNM</sequence>
<dbReference type="GO" id="GO:0016616">
    <property type="term" value="F:oxidoreductase activity, acting on the CH-OH group of donors, NAD or NADP as acceptor"/>
    <property type="evidence" value="ECO:0007669"/>
    <property type="project" value="TreeGrafter"/>
</dbReference>
<organism evidence="1 2">
    <name type="scientific">Myroides marinus</name>
    <dbReference type="NCBI Taxonomy" id="703342"/>
    <lineage>
        <taxon>Bacteria</taxon>
        <taxon>Pseudomonadati</taxon>
        <taxon>Bacteroidota</taxon>
        <taxon>Flavobacteriia</taxon>
        <taxon>Flavobacteriales</taxon>
        <taxon>Flavobacteriaceae</taxon>
        <taxon>Myroides</taxon>
    </lineage>
</organism>
<evidence type="ECO:0000313" key="1">
    <source>
        <dbReference type="EMBL" id="KZE81001.1"/>
    </source>
</evidence>
<dbReference type="SUPFAM" id="SSF51735">
    <property type="entry name" value="NAD(P)-binding Rossmann-fold domains"/>
    <property type="match status" value="1"/>
</dbReference>
<keyword evidence="2" id="KW-1185">Reference proteome</keyword>
<dbReference type="InterPro" id="IPR052184">
    <property type="entry name" value="SDR_enzymes"/>
</dbReference>
<dbReference type="PRINTS" id="PR00081">
    <property type="entry name" value="GDHRDH"/>
</dbReference>
<gene>
    <name evidence="1" type="ORF">AV926_09520</name>
</gene>
<evidence type="ECO:0000313" key="2">
    <source>
        <dbReference type="Proteomes" id="UP000076630"/>
    </source>
</evidence>
<name>A0A161UTE1_9FLAO</name>
<dbReference type="OrthoDB" id="822355at2"/>
<protein>
    <submittedName>
        <fullName evidence="1">Short-chain dehydrogenase</fullName>
    </submittedName>
</protein>
<dbReference type="Gene3D" id="3.40.50.720">
    <property type="entry name" value="NAD(P)-binding Rossmann-like Domain"/>
    <property type="match status" value="1"/>
</dbReference>
<dbReference type="EMBL" id="LQNU01000054">
    <property type="protein sequence ID" value="KZE81001.1"/>
    <property type="molecule type" value="Genomic_DNA"/>
</dbReference>
<dbReference type="PANTHER" id="PTHR45458:SF2">
    <property type="entry name" value="OXIDOREDUCTASE, SHORT CHAIN DEHYDROGENASE_REDUCTASE FAMILY SUPERFAMILY (AFU_ORTHOLOGUE AFUA_3G13450)"/>
    <property type="match status" value="1"/>
</dbReference>
<dbReference type="InterPro" id="IPR036291">
    <property type="entry name" value="NAD(P)-bd_dom_sf"/>
</dbReference>
<dbReference type="PANTHER" id="PTHR45458">
    <property type="entry name" value="SHORT-CHAIN DEHYDROGENASE/REDUCTASE SDR"/>
    <property type="match status" value="1"/>
</dbReference>